<keyword evidence="4 8" id="KW-1133">Transmembrane helix</keyword>
<dbReference type="SUPFAM" id="SSF53850">
    <property type="entry name" value="Periplasmic binding protein-like II"/>
    <property type="match status" value="1"/>
</dbReference>
<comment type="caution">
    <text evidence="9">The sequence shown here is derived from an EMBL/GenBank/DDBJ whole genome shotgun (WGS) entry which is preliminary data.</text>
</comment>
<keyword evidence="2" id="KW-1003">Cell membrane</keyword>
<evidence type="ECO:0000256" key="5">
    <source>
        <dbReference type="ARBA" id="ARBA00023136"/>
    </source>
</evidence>
<evidence type="ECO:0000256" key="3">
    <source>
        <dbReference type="ARBA" id="ARBA00022692"/>
    </source>
</evidence>
<dbReference type="EMBL" id="JABFTP020000185">
    <property type="protein sequence ID" value="KAL3285889.1"/>
    <property type="molecule type" value="Genomic_DNA"/>
</dbReference>
<evidence type="ECO:0000256" key="6">
    <source>
        <dbReference type="ARBA" id="ARBA00023170"/>
    </source>
</evidence>
<comment type="subcellular location">
    <subcellularLocation>
        <location evidence="1">Cell membrane</location>
        <topology evidence="1">Multi-pass membrane protein</topology>
    </subcellularLocation>
</comment>
<sequence>MIWNGRPSSFPFLQCIFDILKNYTDAGSYVAVVNTEYKFDIPIVQILGTPTEIISFMSPKFDFFIIDLEKTNMSEFLQIFHEDRNFNVAKKFLCFGRSIPSNILGLMASYYIVNALFLNSNSGMLGTFFPFEQANLHQLNTSLQIIGNCSESSRVVYHDLFPYKIPKKWKNSTITFCYLPIEPIGFANDTKKGIGTEIYRLILKLMGATSKTSMHTLKTPGSKQMKISLKSRNCDFSVAAMADDTFDLTVPYHFAEMYWFVPSPAINENYNFILGTFTTSVWLICLATILCIALFWYFLCHLTEQEQQGYLLEKFVLTFKLLLEQGIELKILRKSEFILYTILIFSTFMMGNIYKSRLLYVLSGLHYEESITTEESIMEHKLKIGLPPLYKYWFEHHKKFLDYMNKNYQACGLDIECEDMVAFQRNTAILRGLLVTEYHNKRYIGEDGRLKRIRLPDPALFIYYICFFLPGQPIFSQVNQYTHYLLQNGIVSKIISYYNVRPPEQTTYYVRKVLNTHDLKWSFFIWMIGLIAACVIFAWEKIGAFLKDMK</sequence>
<feature type="transmembrane region" description="Helical" evidence="8">
    <location>
        <begin position="521"/>
        <end position="539"/>
    </location>
</feature>
<dbReference type="AlphaFoldDB" id="A0ABD2P4J8"/>
<evidence type="ECO:0000256" key="2">
    <source>
        <dbReference type="ARBA" id="ARBA00022475"/>
    </source>
</evidence>
<evidence type="ECO:0000256" key="7">
    <source>
        <dbReference type="ARBA" id="ARBA00023180"/>
    </source>
</evidence>
<evidence type="ECO:0000256" key="1">
    <source>
        <dbReference type="ARBA" id="ARBA00004651"/>
    </source>
</evidence>
<organism evidence="9 10">
    <name type="scientific">Cryptolaemus montrouzieri</name>
    <dbReference type="NCBI Taxonomy" id="559131"/>
    <lineage>
        <taxon>Eukaryota</taxon>
        <taxon>Metazoa</taxon>
        <taxon>Ecdysozoa</taxon>
        <taxon>Arthropoda</taxon>
        <taxon>Hexapoda</taxon>
        <taxon>Insecta</taxon>
        <taxon>Pterygota</taxon>
        <taxon>Neoptera</taxon>
        <taxon>Endopterygota</taxon>
        <taxon>Coleoptera</taxon>
        <taxon>Polyphaga</taxon>
        <taxon>Cucujiformia</taxon>
        <taxon>Coccinelloidea</taxon>
        <taxon>Coccinellidae</taxon>
        <taxon>Scymninae</taxon>
        <taxon>Scymnini</taxon>
        <taxon>Cryptolaemus</taxon>
    </lineage>
</organism>
<evidence type="ECO:0000256" key="4">
    <source>
        <dbReference type="ARBA" id="ARBA00022989"/>
    </source>
</evidence>
<keyword evidence="3 8" id="KW-0812">Transmembrane</keyword>
<evidence type="ECO:0000313" key="10">
    <source>
        <dbReference type="Proteomes" id="UP001516400"/>
    </source>
</evidence>
<evidence type="ECO:0000256" key="8">
    <source>
        <dbReference type="SAM" id="Phobius"/>
    </source>
</evidence>
<dbReference type="GO" id="GO:0005886">
    <property type="term" value="C:plasma membrane"/>
    <property type="evidence" value="ECO:0007669"/>
    <property type="project" value="UniProtKB-SubCell"/>
</dbReference>
<protein>
    <recommendedName>
        <fullName evidence="11">Ionotropic receptor</fullName>
    </recommendedName>
</protein>
<dbReference type="PANTHER" id="PTHR42643">
    <property type="entry name" value="IONOTROPIC RECEPTOR 20A-RELATED"/>
    <property type="match status" value="1"/>
</dbReference>
<reference evidence="9 10" key="1">
    <citation type="journal article" date="2021" name="BMC Biol.">
        <title>Horizontally acquired antibacterial genes associated with adaptive radiation of ladybird beetles.</title>
        <authorList>
            <person name="Li H.S."/>
            <person name="Tang X.F."/>
            <person name="Huang Y.H."/>
            <person name="Xu Z.Y."/>
            <person name="Chen M.L."/>
            <person name="Du X.Y."/>
            <person name="Qiu B.Y."/>
            <person name="Chen P.T."/>
            <person name="Zhang W."/>
            <person name="Slipinski A."/>
            <person name="Escalona H.E."/>
            <person name="Waterhouse R.M."/>
            <person name="Zwick A."/>
            <person name="Pang H."/>
        </authorList>
    </citation>
    <scope>NUCLEOTIDE SEQUENCE [LARGE SCALE GENOMIC DNA]</scope>
    <source>
        <strain evidence="9">SYSU2018</strain>
    </source>
</reference>
<evidence type="ECO:0000313" key="9">
    <source>
        <dbReference type="EMBL" id="KAL3285889.1"/>
    </source>
</evidence>
<dbReference type="InterPro" id="IPR052192">
    <property type="entry name" value="Insect_Ionotropic_Sensory_Rcpt"/>
</dbReference>
<feature type="transmembrane region" description="Helical" evidence="8">
    <location>
        <begin position="459"/>
        <end position="475"/>
    </location>
</feature>
<accession>A0ABD2P4J8</accession>
<evidence type="ECO:0008006" key="11">
    <source>
        <dbReference type="Google" id="ProtNLM"/>
    </source>
</evidence>
<dbReference type="Proteomes" id="UP001516400">
    <property type="component" value="Unassembled WGS sequence"/>
</dbReference>
<dbReference type="PANTHER" id="PTHR42643:SF30">
    <property type="entry name" value="IONOTROPIC RECEPTOR 40A-RELATED"/>
    <property type="match status" value="1"/>
</dbReference>
<dbReference type="Gene3D" id="1.10.287.70">
    <property type="match status" value="1"/>
</dbReference>
<name>A0ABD2P4J8_9CUCU</name>
<keyword evidence="10" id="KW-1185">Reference proteome</keyword>
<keyword evidence="5 8" id="KW-0472">Membrane</keyword>
<keyword evidence="7" id="KW-0325">Glycoprotein</keyword>
<feature type="transmembrane region" description="Helical" evidence="8">
    <location>
        <begin position="272"/>
        <end position="299"/>
    </location>
</feature>
<gene>
    <name evidence="9" type="ORF">HHI36_000409</name>
</gene>
<proteinExistence type="predicted"/>
<keyword evidence="6" id="KW-0675">Receptor</keyword>